<accession>A0A4R3LET0</accession>
<dbReference type="InterPro" id="IPR037522">
    <property type="entry name" value="HD_GYP_dom"/>
</dbReference>
<dbReference type="SMART" id="SM00471">
    <property type="entry name" value="HDc"/>
    <property type="match status" value="1"/>
</dbReference>
<organism evidence="3 5">
    <name type="scientific">Tepidimonas ignava</name>
    <dbReference type="NCBI Taxonomy" id="114249"/>
    <lineage>
        <taxon>Bacteria</taxon>
        <taxon>Pseudomonadati</taxon>
        <taxon>Pseudomonadota</taxon>
        <taxon>Betaproteobacteria</taxon>
        <taxon>Burkholderiales</taxon>
        <taxon>Tepidimonas</taxon>
    </lineage>
</organism>
<dbReference type="PANTHER" id="PTHR45228">
    <property type="entry name" value="CYCLIC DI-GMP PHOSPHODIESTERASE TM_0186-RELATED"/>
    <property type="match status" value="1"/>
</dbReference>
<proteinExistence type="predicted"/>
<evidence type="ECO:0000313" key="4">
    <source>
        <dbReference type="EMBL" id="TSE23787.1"/>
    </source>
</evidence>
<protein>
    <submittedName>
        <fullName evidence="4">Cyclic di-GMP phosphodiesterase response regulator RpfG</fullName>
        <ecNumber evidence="4">3.1.4.52</ecNumber>
    </submittedName>
    <submittedName>
        <fullName evidence="3">HD domain-containing protein</fullName>
    </submittedName>
</protein>
<reference evidence="3 5" key="1">
    <citation type="submission" date="2019-03" db="EMBL/GenBank/DDBJ databases">
        <title>Genomic Encyclopedia of Type Strains, Phase IV (KMG-IV): sequencing the most valuable type-strain genomes for metagenomic binning, comparative biology and taxonomic classification.</title>
        <authorList>
            <person name="Goeker M."/>
        </authorList>
    </citation>
    <scope>NUCLEOTIDE SEQUENCE [LARGE SCALE GENOMIC DNA]</scope>
    <source>
        <strain evidence="3 5">DSM 12034</strain>
    </source>
</reference>
<dbReference type="EMBL" id="VJNC01000002">
    <property type="protein sequence ID" value="TSE23787.1"/>
    <property type="molecule type" value="Genomic_DNA"/>
</dbReference>
<evidence type="ECO:0000259" key="2">
    <source>
        <dbReference type="PROSITE" id="PS51832"/>
    </source>
</evidence>
<keyword evidence="1" id="KW-0812">Transmembrane</keyword>
<dbReference type="Proteomes" id="UP000295536">
    <property type="component" value="Unassembled WGS sequence"/>
</dbReference>
<evidence type="ECO:0000313" key="6">
    <source>
        <dbReference type="Proteomes" id="UP000315577"/>
    </source>
</evidence>
<dbReference type="GO" id="GO:0071111">
    <property type="term" value="F:cyclic-guanylate-specific phosphodiesterase activity"/>
    <property type="evidence" value="ECO:0007669"/>
    <property type="project" value="UniProtKB-EC"/>
</dbReference>
<dbReference type="SUPFAM" id="SSF109604">
    <property type="entry name" value="HD-domain/PDEase-like"/>
    <property type="match status" value="1"/>
</dbReference>
<keyword evidence="1" id="KW-1133">Transmembrane helix</keyword>
<sequence>MASTLRTYRRLVASRIAAVSLIVAALVSVLAWFVSIENLEEEAVGLAVEESRRAVLQMNAGDAARPLVAPAEEAARLLTGGFFDIAEIYDERGERLAEHATTRGEAVEAQLQRHARPQHTRPGYESLHLPDGRWVLRVFVPVWRDAQQPGSGLLGYVEGVRVVPDWQRDQLRSDALGAAALAALAAILCGLVITPIVMHLSRDNERKAQQVLASHVAMMEALGRAIAKRDSDTGAHNYRVAWIAARLGETLGLRDEAMRALIIGSFLHDVGKIGIPDRILLKPGRLDDDEMRVMRTHVALGEEIVADIPWLAAAAQVVACHHEKWDGSGYPRGLAGEAIPLAARIFAVADVFDALCSRRPYKEPMPLPQVLDILRRDANSHFDPQVVHTFVPMAADLHARLDGLDEAACRALLHERITHHFGFA</sequence>
<dbReference type="EC" id="3.1.4.52" evidence="4"/>
<reference evidence="4 6" key="2">
    <citation type="submission" date="2019-07" db="EMBL/GenBank/DDBJ databases">
        <title>Tepidimonas ignava SPS-1037 draft genome.</title>
        <authorList>
            <person name="Da Costa M.S."/>
            <person name="Froufe H.J.C."/>
            <person name="Egas C."/>
            <person name="Albuquerque L."/>
        </authorList>
    </citation>
    <scope>NUCLEOTIDE SEQUENCE [LARGE SCALE GENOMIC DNA]</scope>
    <source>
        <strain evidence="4 6">SPS-1037</strain>
    </source>
</reference>
<dbReference type="Gene3D" id="1.10.3210.10">
    <property type="entry name" value="Hypothetical protein af1432"/>
    <property type="match status" value="1"/>
</dbReference>
<feature type="transmembrane region" description="Helical" evidence="1">
    <location>
        <begin position="175"/>
        <end position="197"/>
    </location>
</feature>
<evidence type="ECO:0000313" key="5">
    <source>
        <dbReference type="Proteomes" id="UP000295536"/>
    </source>
</evidence>
<feature type="transmembrane region" description="Helical" evidence="1">
    <location>
        <begin position="12"/>
        <end position="34"/>
    </location>
</feature>
<dbReference type="EMBL" id="SMAH01000007">
    <property type="protein sequence ID" value="TCS97925.1"/>
    <property type="molecule type" value="Genomic_DNA"/>
</dbReference>
<dbReference type="RefSeq" id="WP_243646511.1">
    <property type="nucleotide sequence ID" value="NZ_DAIPFN010000008.1"/>
</dbReference>
<dbReference type="InterPro" id="IPR052020">
    <property type="entry name" value="Cyclic_di-GMP/3'3'-cGAMP_PDE"/>
</dbReference>
<dbReference type="PROSITE" id="PS51832">
    <property type="entry name" value="HD_GYP"/>
    <property type="match status" value="1"/>
</dbReference>
<dbReference type="Proteomes" id="UP000315577">
    <property type="component" value="Unassembled WGS sequence"/>
</dbReference>
<gene>
    <name evidence="4" type="primary">rpfG_1</name>
    <name evidence="3" type="ORF">EDC36_107132</name>
    <name evidence="4" type="ORF">Tigna_00481</name>
</gene>
<keyword evidence="1" id="KW-0472">Membrane</keyword>
<keyword evidence="6" id="KW-1185">Reference proteome</keyword>
<feature type="domain" description="HD-GYP" evidence="2">
    <location>
        <begin position="211"/>
        <end position="406"/>
    </location>
</feature>
<keyword evidence="4" id="KW-0378">Hydrolase</keyword>
<dbReference type="CDD" id="cd00077">
    <property type="entry name" value="HDc"/>
    <property type="match status" value="1"/>
</dbReference>
<dbReference type="AlphaFoldDB" id="A0A4R3LET0"/>
<comment type="caution">
    <text evidence="3">The sequence shown here is derived from an EMBL/GenBank/DDBJ whole genome shotgun (WGS) entry which is preliminary data.</text>
</comment>
<name>A0A4R3LET0_9BURK</name>
<evidence type="ECO:0000313" key="3">
    <source>
        <dbReference type="EMBL" id="TCS97925.1"/>
    </source>
</evidence>
<evidence type="ECO:0000256" key="1">
    <source>
        <dbReference type="SAM" id="Phobius"/>
    </source>
</evidence>
<dbReference type="Pfam" id="PF13487">
    <property type="entry name" value="HD_5"/>
    <property type="match status" value="1"/>
</dbReference>
<dbReference type="InterPro" id="IPR003607">
    <property type="entry name" value="HD/PDEase_dom"/>
</dbReference>